<dbReference type="PANTHER" id="PTHR47908">
    <property type="match status" value="1"/>
</dbReference>
<proteinExistence type="predicted"/>
<dbReference type="PANTHER" id="PTHR47908:SF2">
    <property type="entry name" value="TETRATRICOPEPTIDE REPEAT (TPR)-LIKE SUPERFAMILY PROTEIN"/>
    <property type="match status" value="1"/>
</dbReference>
<dbReference type="GO" id="GO:0009507">
    <property type="term" value="C:chloroplast"/>
    <property type="evidence" value="ECO:0007669"/>
    <property type="project" value="TreeGrafter"/>
</dbReference>
<evidence type="ECO:0000313" key="2">
    <source>
        <dbReference type="Proteomes" id="UP000283530"/>
    </source>
</evidence>
<organism evidence="1 2">
    <name type="scientific">Cinnamomum micranthum f. kanehirae</name>
    <dbReference type="NCBI Taxonomy" id="337451"/>
    <lineage>
        <taxon>Eukaryota</taxon>
        <taxon>Viridiplantae</taxon>
        <taxon>Streptophyta</taxon>
        <taxon>Embryophyta</taxon>
        <taxon>Tracheophyta</taxon>
        <taxon>Spermatophyta</taxon>
        <taxon>Magnoliopsida</taxon>
        <taxon>Magnoliidae</taxon>
        <taxon>Laurales</taxon>
        <taxon>Lauraceae</taxon>
        <taxon>Cinnamomum</taxon>
    </lineage>
</organism>
<name>A0A443PTY0_9MAGN</name>
<dbReference type="Proteomes" id="UP000283530">
    <property type="component" value="Unassembled WGS sequence"/>
</dbReference>
<dbReference type="EMBL" id="QPKB01000010">
    <property type="protein sequence ID" value="RWR94219.1"/>
    <property type="molecule type" value="Genomic_DNA"/>
</dbReference>
<sequence length="95" mass="10718">MQVGRDPRPVMREAYNMFKDGGDPSKFVSEFLNGQQHEYFYASLYAGLYYESQNNPDAAKFHLVAACQSPYGLSSGDYMASLAKVHCLCRNWSCS</sequence>
<dbReference type="OrthoDB" id="2017782at2759"/>
<dbReference type="AlphaFoldDB" id="A0A443PTY0"/>
<accession>A0A443PTY0</accession>
<comment type="caution">
    <text evidence="1">The sequence shown here is derived from an EMBL/GenBank/DDBJ whole genome shotgun (WGS) entry which is preliminary data.</text>
</comment>
<protein>
    <submittedName>
        <fullName evidence="1">Tetratricopeptide repeat-like superfamily protein</fullName>
    </submittedName>
</protein>
<gene>
    <name evidence="1" type="ORF">CKAN_02350100</name>
</gene>
<reference evidence="1 2" key="1">
    <citation type="journal article" date="2019" name="Nat. Plants">
        <title>Stout camphor tree genome fills gaps in understanding of flowering plant genome evolution.</title>
        <authorList>
            <person name="Chaw S.M."/>
            <person name="Liu Y.C."/>
            <person name="Wu Y.W."/>
            <person name="Wang H.Y."/>
            <person name="Lin C.I."/>
            <person name="Wu C.S."/>
            <person name="Ke H.M."/>
            <person name="Chang L.Y."/>
            <person name="Hsu C.Y."/>
            <person name="Yang H.T."/>
            <person name="Sudianto E."/>
            <person name="Hsu M.H."/>
            <person name="Wu K.P."/>
            <person name="Wang L.N."/>
            <person name="Leebens-Mack J.H."/>
            <person name="Tsai I.J."/>
        </authorList>
    </citation>
    <scope>NUCLEOTIDE SEQUENCE [LARGE SCALE GENOMIC DNA]</scope>
    <source>
        <strain evidence="2">cv. Chaw 1501</strain>
        <tissue evidence="1">Young leaves</tissue>
    </source>
</reference>
<keyword evidence="2" id="KW-1185">Reference proteome</keyword>
<evidence type="ECO:0000313" key="1">
    <source>
        <dbReference type="EMBL" id="RWR94219.1"/>
    </source>
</evidence>